<dbReference type="EMBL" id="ML978128">
    <property type="protein sequence ID" value="KAF2097621.1"/>
    <property type="molecule type" value="Genomic_DNA"/>
</dbReference>
<keyword evidence="3" id="KW-1185">Reference proteome</keyword>
<sequence length="625" mass="71857">MPYSNAFTTGSHWLFDYRGKKWPIIVPAKDMIPPEVKRKDPGGYSIPVLRYGKYDFFWAQPNDLLEYVPYSRPRAREGNHNTPESQQTEFDRAHEEGLGMENLDYFRSALYAKALASGKIRQDSVEPVRKRSHEEAITNGLETNPVVVLGDSEDLSSQEGEDRIFRSPFAKKVRFEDYEVDDSEPEEVSPKSETTTQSIEDKLPPPKKIKLNLSQGEHKLVINTERIPLRRRDPVWLGFVNVLPDERRDSKGIIDLSNRKVGDEADSSKDWRFKKPPLPAKTPKIKEPLPIPRSSGTAAKSVESDSDDSEEEEDENTQREPIDLQKIARDHLPEDPDMALMLIGDTPGVFQVPFNKIKSNRYLDECAAPIDVVLDNAVMRRVWVVSRAAWDELNPSAFTHIAAYLRRGDFEPKIVPNAAGEYILEDVYEEEERFSEMENLPRIFVLARDLQIFDIFTNLSTRFNLLKPWPPTLLLFMARAVLREDFTGHDGDEAMRDLIKDHIARDFWGINQSDNTKNLEGVMELDRQWSSEMLKDLADIYAGAEEEPVLNILNLEARYCLYMRQKVRQRQQELQRLYPNGDSVPSIFKGANEPPKTMDDAKSRAPTKHRRVSLLRNSKNAWDPT</sequence>
<accession>A0A9P4IG86</accession>
<feature type="compositionally biased region" description="Basic and acidic residues" evidence="1">
    <location>
        <begin position="316"/>
        <end position="325"/>
    </location>
</feature>
<feature type="compositionally biased region" description="Acidic residues" evidence="1">
    <location>
        <begin position="304"/>
        <end position="315"/>
    </location>
</feature>
<dbReference type="AlphaFoldDB" id="A0A9P4IG86"/>
<feature type="compositionally biased region" description="Polar residues" evidence="1">
    <location>
        <begin position="615"/>
        <end position="625"/>
    </location>
</feature>
<reference evidence="2" key="1">
    <citation type="journal article" date="2020" name="Stud. Mycol.">
        <title>101 Dothideomycetes genomes: a test case for predicting lifestyles and emergence of pathogens.</title>
        <authorList>
            <person name="Haridas S."/>
            <person name="Albert R."/>
            <person name="Binder M."/>
            <person name="Bloem J."/>
            <person name="Labutti K."/>
            <person name="Salamov A."/>
            <person name="Andreopoulos B."/>
            <person name="Baker S."/>
            <person name="Barry K."/>
            <person name="Bills G."/>
            <person name="Bluhm B."/>
            <person name="Cannon C."/>
            <person name="Castanera R."/>
            <person name="Culley D."/>
            <person name="Daum C."/>
            <person name="Ezra D."/>
            <person name="Gonzalez J."/>
            <person name="Henrissat B."/>
            <person name="Kuo A."/>
            <person name="Liang C."/>
            <person name="Lipzen A."/>
            <person name="Lutzoni F."/>
            <person name="Magnuson J."/>
            <person name="Mondo S."/>
            <person name="Nolan M."/>
            <person name="Ohm R."/>
            <person name="Pangilinan J."/>
            <person name="Park H.-J."/>
            <person name="Ramirez L."/>
            <person name="Alfaro M."/>
            <person name="Sun H."/>
            <person name="Tritt A."/>
            <person name="Yoshinaga Y."/>
            <person name="Zwiers L.-H."/>
            <person name="Turgeon B."/>
            <person name="Goodwin S."/>
            <person name="Spatafora J."/>
            <person name="Crous P."/>
            <person name="Grigoriev I."/>
        </authorList>
    </citation>
    <scope>NUCLEOTIDE SEQUENCE</scope>
    <source>
        <strain evidence="2">CBS 133067</strain>
    </source>
</reference>
<evidence type="ECO:0000256" key="1">
    <source>
        <dbReference type="SAM" id="MobiDB-lite"/>
    </source>
</evidence>
<proteinExistence type="predicted"/>
<feature type="region of interest" description="Disordered" evidence="1">
    <location>
        <begin position="265"/>
        <end position="325"/>
    </location>
</feature>
<dbReference type="Proteomes" id="UP000799772">
    <property type="component" value="Unassembled WGS sequence"/>
</dbReference>
<protein>
    <submittedName>
        <fullName evidence="2">Uncharacterized protein</fullName>
    </submittedName>
</protein>
<name>A0A9P4IG86_9PEZI</name>
<feature type="region of interest" description="Disordered" evidence="1">
    <location>
        <begin position="578"/>
        <end position="625"/>
    </location>
</feature>
<evidence type="ECO:0000313" key="3">
    <source>
        <dbReference type="Proteomes" id="UP000799772"/>
    </source>
</evidence>
<comment type="caution">
    <text evidence="2">The sequence shown here is derived from an EMBL/GenBank/DDBJ whole genome shotgun (WGS) entry which is preliminary data.</text>
</comment>
<evidence type="ECO:0000313" key="2">
    <source>
        <dbReference type="EMBL" id="KAF2097621.1"/>
    </source>
</evidence>
<gene>
    <name evidence="2" type="ORF">NA57DRAFT_77874</name>
</gene>
<feature type="region of interest" description="Disordered" evidence="1">
    <location>
        <begin position="176"/>
        <end position="208"/>
    </location>
</feature>
<organism evidence="2 3">
    <name type="scientific">Rhizodiscina lignyota</name>
    <dbReference type="NCBI Taxonomy" id="1504668"/>
    <lineage>
        <taxon>Eukaryota</taxon>
        <taxon>Fungi</taxon>
        <taxon>Dikarya</taxon>
        <taxon>Ascomycota</taxon>
        <taxon>Pezizomycotina</taxon>
        <taxon>Dothideomycetes</taxon>
        <taxon>Pleosporomycetidae</taxon>
        <taxon>Aulographales</taxon>
        <taxon>Rhizodiscinaceae</taxon>
        <taxon>Rhizodiscina</taxon>
    </lineage>
</organism>
<feature type="compositionally biased region" description="Acidic residues" evidence="1">
    <location>
        <begin position="178"/>
        <end position="187"/>
    </location>
</feature>